<proteinExistence type="inferred from homology"/>
<dbReference type="AlphaFoldDB" id="A0A9Q1FRM0"/>
<dbReference type="FunFam" id="3.30.70.270:FF:000100">
    <property type="entry name" value="Uncharacterized protein"/>
    <property type="match status" value="1"/>
</dbReference>
<accession>A0A9Q1FRM0</accession>
<comment type="caution">
    <text evidence="4">The sequence shown here is derived from an EMBL/GenBank/DDBJ whole genome shotgun (WGS) entry which is preliminary data.</text>
</comment>
<dbReference type="Pfam" id="PF00078">
    <property type="entry name" value="RVT_1"/>
    <property type="match status" value="1"/>
</dbReference>
<dbReference type="EC" id="3.1.26.4" evidence="2"/>
<dbReference type="InterPro" id="IPR041577">
    <property type="entry name" value="RT_RNaseH_2"/>
</dbReference>
<protein>
    <recommendedName>
        <fullName evidence="2">ribonuclease H</fullName>
        <ecNumber evidence="2">3.1.26.4</ecNumber>
    </recommendedName>
</protein>
<dbReference type="Gene3D" id="3.10.10.10">
    <property type="entry name" value="HIV Type 1 Reverse Transcriptase, subunit A, domain 1"/>
    <property type="match status" value="1"/>
</dbReference>
<dbReference type="Proteomes" id="UP001152622">
    <property type="component" value="Chromosome 4"/>
</dbReference>
<dbReference type="PROSITE" id="PS50878">
    <property type="entry name" value="RT_POL"/>
    <property type="match status" value="1"/>
</dbReference>
<dbReference type="PANTHER" id="PTHR37984:SF8">
    <property type="entry name" value="CCHC-TYPE DOMAIN-CONTAINING PROTEIN"/>
    <property type="match status" value="1"/>
</dbReference>
<dbReference type="InterPro" id="IPR050951">
    <property type="entry name" value="Retrovirus_Pol_polyprotein"/>
</dbReference>
<dbReference type="EMBL" id="JAINUF010000004">
    <property type="protein sequence ID" value="KAJ8364813.1"/>
    <property type="molecule type" value="Genomic_DNA"/>
</dbReference>
<dbReference type="FunFam" id="3.30.70.270:FF:000026">
    <property type="entry name" value="Transposon Ty3-G Gag-Pol polyprotein"/>
    <property type="match status" value="1"/>
</dbReference>
<dbReference type="SUPFAM" id="SSF56672">
    <property type="entry name" value="DNA/RNA polymerases"/>
    <property type="match status" value="1"/>
</dbReference>
<dbReference type="FunFam" id="3.10.20.370:FF:000001">
    <property type="entry name" value="Retrovirus-related Pol polyprotein from transposon 17.6-like protein"/>
    <property type="match status" value="1"/>
</dbReference>
<dbReference type="InterPro" id="IPR000477">
    <property type="entry name" value="RT_dom"/>
</dbReference>
<dbReference type="Pfam" id="PF17919">
    <property type="entry name" value="RT_RNaseH_2"/>
    <property type="match status" value="1"/>
</dbReference>
<dbReference type="OrthoDB" id="775972at2759"/>
<evidence type="ECO:0000256" key="1">
    <source>
        <dbReference type="ARBA" id="ARBA00010879"/>
    </source>
</evidence>
<dbReference type="CDD" id="cd01647">
    <property type="entry name" value="RT_LTR"/>
    <property type="match status" value="1"/>
</dbReference>
<keyword evidence="5" id="KW-1185">Reference proteome</keyword>
<reference evidence="4" key="1">
    <citation type="journal article" date="2023" name="Science">
        <title>Genome structures resolve the early diversification of teleost fishes.</title>
        <authorList>
            <person name="Parey E."/>
            <person name="Louis A."/>
            <person name="Montfort J."/>
            <person name="Bouchez O."/>
            <person name="Roques C."/>
            <person name="Iampietro C."/>
            <person name="Lluch J."/>
            <person name="Castinel A."/>
            <person name="Donnadieu C."/>
            <person name="Desvignes T."/>
            <person name="Floi Bucao C."/>
            <person name="Jouanno E."/>
            <person name="Wen M."/>
            <person name="Mejri S."/>
            <person name="Dirks R."/>
            <person name="Jansen H."/>
            <person name="Henkel C."/>
            <person name="Chen W.J."/>
            <person name="Zahm M."/>
            <person name="Cabau C."/>
            <person name="Klopp C."/>
            <person name="Thompson A.W."/>
            <person name="Robinson-Rechavi M."/>
            <person name="Braasch I."/>
            <person name="Lecointre G."/>
            <person name="Bobe J."/>
            <person name="Postlethwait J.H."/>
            <person name="Berthelot C."/>
            <person name="Roest Crollius H."/>
            <person name="Guiguen Y."/>
        </authorList>
    </citation>
    <scope>NUCLEOTIDE SEQUENCE</scope>
    <source>
        <strain evidence="4">WJC10195</strain>
    </source>
</reference>
<sequence>MKLDEASSRLCTFNTPEGRYRFLRLPYGILSAPEVYHKTVHTIFEHLPGVATMMDDIIVWGSTKTEHDTRLRQVLDRTRSVNLKLNKDKCEFAVKTLTFIGDVVSEEGVRPDPRKTSAIEHMEKPQNKEEVRRFLGMVTYLAKFIPRLSTISAPLRMLLEQKNEWMWLQEQENCFQTLKNMLTSEPVLKFFDPKKCVRISADASQHGLGAVLLQQHEETWQPVAYASRALTSAEVNYAQIEKELLASTYA</sequence>
<dbReference type="InterPro" id="IPR043128">
    <property type="entry name" value="Rev_trsase/Diguanyl_cyclase"/>
</dbReference>
<feature type="domain" description="Reverse transcriptase" evidence="3">
    <location>
        <begin position="1"/>
        <end position="104"/>
    </location>
</feature>
<name>A0A9Q1FRM0_SYNKA</name>
<organism evidence="4 5">
    <name type="scientific">Synaphobranchus kaupii</name>
    <name type="common">Kaup's arrowtooth eel</name>
    <dbReference type="NCBI Taxonomy" id="118154"/>
    <lineage>
        <taxon>Eukaryota</taxon>
        <taxon>Metazoa</taxon>
        <taxon>Chordata</taxon>
        <taxon>Craniata</taxon>
        <taxon>Vertebrata</taxon>
        <taxon>Euteleostomi</taxon>
        <taxon>Actinopterygii</taxon>
        <taxon>Neopterygii</taxon>
        <taxon>Teleostei</taxon>
        <taxon>Anguilliformes</taxon>
        <taxon>Synaphobranchidae</taxon>
        <taxon>Synaphobranchus</taxon>
    </lineage>
</organism>
<dbReference type="PANTHER" id="PTHR37984">
    <property type="entry name" value="PROTEIN CBG26694"/>
    <property type="match status" value="1"/>
</dbReference>
<evidence type="ECO:0000313" key="4">
    <source>
        <dbReference type="EMBL" id="KAJ8364813.1"/>
    </source>
</evidence>
<dbReference type="Gene3D" id="3.30.70.270">
    <property type="match status" value="2"/>
</dbReference>
<comment type="similarity">
    <text evidence="1">Belongs to the beta type-B retroviral polymerase family. HERV class-II K(HML-2) pol subfamily.</text>
</comment>
<evidence type="ECO:0000256" key="2">
    <source>
        <dbReference type="ARBA" id="ARBA00012180"/>
    </source>
</evidence>
<evidence type="ECO:0000259" key="3">
    <source>
        <dbReference type="PROSITE" id="PS50878"/>
    </source>
</evidence>
<dbReference type="GO" id="GO:0004523">
    <property type="term" value="F:RNA-DNA hybrid ribonuclease activity"/>
    <property type="evidence" value="ECO:0007669"/>
    <property type="project" value="UniProtKB-EC"/>
</dbReference>
<dbReference type="InterPro" id="IPR043502">
    <property type="entry name" value="DNA/RNA_pol_sf"/>
</dbReference>
<evidence type="ECO:0000313" key="5">
    <source>
        <dbReference type="Proteomes" id="UP001152622"/>
    </source>
</evidence>
<gene>
    <name evidence="4" type="ORF">SKAU_G00136440</name>
</gene>